<sequence>MLTGSHKCFFLHSQNPNTGQKVVGLFSNNDSLGIGLRRPPSRRAAPQPGGDRGRDTDSTASAHRELNELGPAGVRVRRMCLPKTGCKRSGTYNSPDCTGTGRRARAHAHAHASNESRRSKVCGKNKFKEVKSDH</sequence>
<protein>
    <submittedName>
        <fullName evidence="2">Uncharacterized protein</fullName>
    </submittedName>
</protein>
<keyword evidence="3" id="KW-1185">Reference proteome</keyword>
<name>A0A4C1ZVH3_EUMVA</name>
<evidence type="ECO:0000313" key="3">
    <source>
        <dbReference type="Proteomes" id="UP000299102"/>
    </source>
</evidence>
<gene>
    <name evidence="2" type="ORF">EVAR_63699_1</name>
</gene>
<dbReference type="Proteomes" id="UP000299102">
    <property type="component" value="Unassembled WGS sequence"/>
</dbReference>
<evidence type="ECO:0000313" key="2">
    <source>
        <dbReference type="EMBL" id="GBP92020.1"/>
    </source>
</evidence>
<feature type="region of interest" description="Disordered" evidence="1">
    <location>
        <begin position="29"/>
        <end position="70"/>
    </location>
</feature>
<accession>A0A4C1ZVH3</accession>
<proteinExistence type="predicted"/>
<evidence type="ECO:0000256" key="1">
    <source>
        <dbReference type="SAM" id="MobiDB-lite"/>
    </source>
</evidence>
<dbReference type="EMBL" id="BGZK01002233">
    <property type="protein sequence ID" value="GBP92020.1"/>
    <property type="molecule type" value="Genomic_DNA"/>
</dbReference>
<reference evidence="2 3" key="1">
    <citation type="journal article" date="2019" name="Commun. Biol.">
        <title>The bagworm genome reveals a unique fibroin gene that provides high tensile strength.</title>
        <authorList>
            <person name="Kono N."/>
            <person name="Nakamura H."/>
            <person name="Ohtoshi R."/>
            <person name="Tomita M."/>
            <person name="Numata K."/>
            <person name="Arakawa K."/>
        </authorList>
    </citation>
    <scope>NUCLEOTIDE SEQUENCE [LARGE SCALE GENOMIC DNA]</scope>
</reference>
<feature type="region of interest" description="Disordered" evidence="1">
    <location>
        <begin position="91"/>
        <end position="134"/>
    </location>
</feature>
<comment type="caution">
    <text evidence="2">The sequence shown here is derived from an EMBL/GenBank/DDBJ whole genome shotgun (WGS) entry which is preliminary data.</text>
</comment>
<organism evidence="2 3">
    <name type="scientific">Eumeta variegata</name>
    <name type="common">Bagworm moth</name>
    <name type="synonym">Eumeta japonica</name>
    <dbReference type="NCBI Taxonomy" id="151549"/>
    <lineage>
        <taxon>Eukaryota</taxon>
        <taxon>Metazoa</taxon>
        <taxon>Ecdysozoa</taxon>
        <taxon>Arthropoda</taxon>
        <taxon>Hexapoda</taxon>
        <taxon>Insecta</taxon>
        <taxon>Pterygota</taxon>
        <taxon>Neoptera</taxon>
        <taxon>Endopterygota</taxon>
        <taxon>Lepidoptera</taxon>
        <taxon>Glossata</taxon>
        <taxon>Ditrysia</taxon>
        <taxon>Tineoidea</taxon>
        <taxon>Psychidae</taxon>
        <taxon>Oiketicinae</taxon>
        <taxon>Eumeta</taxon>
    </lineage>
</organism>
<feature type="compositionally biased region" description="Basic and acidic residues" evidence="1">
    <location>
        <begin position="51"/>
        <end position="67"/>
    </location>
</feature>
<dbReference type="AlphaFoldDB" id="A0A4C1ZVH3"/>